<name>A0A7C5DDT1_9CHLB</name>
<feature type="binding site" evidence="3">
    <location>
        <position position="131"/>
    </location>
    <ligand>
        <name>a divalent metal cation</name>
        <dbReference type="ChEBI" id="CHEBI:60240"/>
    </ligand>
</feature>
<dbReference type="SUPFAM" id="SSF109854">
    <property type="entry name" value="DinB/YfiT-like putative metalloenzymes"/>
    <property type="match status" value="1"/>
</dbReference>
<dbReference type="GO" id="GO:0046872">
    <property type="term" value="F:metal ion binding"/>
    <property type="evidence" value="ECO:0007669"/>
    <property type="project" value="UniProtKB-KW"/>
</dbReference>
<organism evidence="4">
    <name type="scientific">Chlorobaculum parvum</name>
    <dbReference type="NCBI Taxonomy" id="274539"/>
    <lineage>
        <taxon>Bacteria</taxon>
        <taxon>Pseudomonadati</taxon>
        <taxon>Chlorobiota</taxon>
        <taxon>Chlorobiia</taxon>
        <taxon>Chlorobiales</taxon>
        <taxon>Chlorobiaceae</taxon>
        <taxon>Chlorobaculum</taxon>
    </lineage>
</organism>
<dbReference type="Pfam" id="PF05163">
    <property type="entry name" value="DinB"/>
    <property type="match status" value="1"/>
</dbReference>
<feature type="binding site" evidence="3">
    <location>
        <position position="43"/>
    </location>
    <ligand>
        <name>a divalent metal cation</name>
        <dbReference type="ChEBI" id="CHEBI:60240"/>
    </ligand>
</feature>
<keyword evidence="2 3" id="KW-0479">Metal-binding</keyword>
<comment type="similarity">
    <text evidence="1">Belongs to the DinB family.</text>
</comment>
<dbReference type="InterPro" id="IPR034660">
    <property type="entry name" value="DinB/YfiT-like"/>
</dbReference>
<reference evidence="4" key="1">
    <citation type="journal article" date="2020" name="mSystems">
        <title>Genome- and Community-Level Interaction Insights into Carbon Utilization and Element Cycling Functions of Hydrothermarchaeota in Hydrothermal Sediment.</title>
        <authorList>
            <person name="Zhou Z."/>
            <person name="Liu Y."/>
            <person name="Xu W."/>
            <person name="Pan J."/>
            <person name="Luo Z.H."/>
            <person name="Li M."/>
        </authorList>
    </citation>
    <scope>NUCLEOTIDE SEQUENCE [LARGE SCALE GENOMIC DNA]</scope>
    <source>
        <strain evidence="4">HyVt-633</strain>
    </source>
</reference>
<dbReference type="Gene3D" id="1.20.120.450">
    <property type="entry name" value="dinb family like domain"/>
    <property type="match status" value="1"/>
</dbReference>
<dbReference type="EMBL" id="DRSQ01000003">
    <property type="protein sequence ID" value="HHE31068.1"/>
    <property type="molecule type" value="Genomic_DNA"/>
</dbReference>
<evidence type="ECO:0000313" key="4">
    <source>
        <dbReference type="EMBL" id="HHE31068.1"/>
    </source>
</evidence>
<evidence type="ECO:0000256" key="1">
    <source>
        <dbReference type="ARBA" id="ARBA00008635"/>
    </source>
</evidence>
<dbReference type="PANTHER" id="PTHR37302:SF3">
    <property type="entry name" value="DAMAGE-INDUCIBLE PROTEIN DINB"/>
    <property type="match status" value="1"/>
</dbReference>
<evidence type="ECO:0000256" key="2">
    <source>
        <dbReference type="ARBA" id="ARBA00022723"/>
    </source>
</evidence>
<feature type="binding site" evidence="3">
    <location>
        <position position="135"/>
    </location>
    <ligand>
        <name>a divalent metal cation</name>
        <dbReference type="ChEBI" id="CHEBI:60240"/>
    </ligand>
</feature>
<comment type="caution">
    <text evidence="4">The sequence shown here is derived from an EMBL/GenBank/DDBJ whole genome shotgun (WGS) entry which is preliminary data.</text>
</comment>
<dbReference type="InterPro" id="IPR007837">
    <property type="entry name" value="DinB"/>
</dbReference>
<dbReference type="PANTHER" id="PTHR37302">
    <property type="entry name" value="SLR1116 PROTEIN"/>
    <property type="match status" value="1"/>
</dbReference>
<protein>
    <submittedName>
        <fullName evidence="4">Damage-inducible protein DinB</fullName>
    </submittedName>
</protein>
<proteinExistence type="inferred from homology"/>
<dbReference type="AlphaFoldDB" id="A0A7C5DDT1"/>
<dbReference type="Proteomes" id="UP000886058">
    <property type="component" value="Unassembled WGS sequence"/>
</dbReference>
<sequence>MSALTLLTDLYRYMGWADALMLTTVMENPEAAKDELVLAKLRHLHATQRIFLDVWNDRPIDPKAADKLDLPALAVFAREVHDSAMQFLTSQTSKTLQTPVKLPWSKTASEKLGFEVAEHTLADTLVQVSSHSCYHRGQISARLRELGIDPPMIDYIAWTWRHKPEASWPGGDQGEKLGKAE</sequence>
<gene>
    <name evidence="4" type="ORF">ENL07_00125</name>
</gene>
<accession>A0A7C5DDT1</accession>
<evidence type="ECO:0000256" key="3">
    <source>
        <dbReference type="PIRSR" id="PIRSR607837-1"/>
    </source>
</evidence>